<dbReference type="GO" id="GO:0046872">
    <property type="term" value="F:metal ion binding"/>
    <property type="evidence" value="ECO:0007669"/>
    <property type="project" value="UniProtKB-KW"/>
</dbReference>
<reference evidence="4 5" key="1">
    <citation type="submission" date="2016-01" db="EMBL/GenBank/DDBJ databases">
        <title>Draft Genome Sequences of Seven Thermophilic Sporeformers Isolated from Foods.</title>
        <authorList>
            <person name="Berendsen E.M."/>
            <person name="Wells-Bennik M.H."/>
            <person name="Krawcyk A.O."/>
            <person name="De Jong A."/>
            <person name="Holsappel S."/>
            <person name="Eijlander R.T."/>
            <person name="Kuipers O.P."/>
        </authorList>
    </citation>
    <scope>NUCLEOTIDE SEQUENCE [LARGE SCALE GENOMIC DNA]</scope>
    <source>
        <strain evidence="4 5">B4135</strain>
    </source>
</reference>
<feature type="binding site" evidence="3">
    <location>
        <position position="133"/>
    </location>
    <ligand>
        <name>a divalent metal cation</name>
        <dbReference type="ChEBI" id="CHEBI:60240"/>
    </ligand>
</feature>
<gene>
    <name evidence="4" type="ORF">B4135_0332</name>
</gene>
<dbReference type="Pfam" id="PF05163">
    <property type="entry name" value="DinB"/>
    <property type="match status" value="1"/>
</dbReference>
<comment type="caution">
    <text evidence="4">The sequence shown here is derived from an EMBL/GenBank/DDBJ whole genome shotgun (WGS) entry which is preliminary data.</text>
</comment>
<dbReference type="OrthoDB" id="2427314at2"/>
<feature type="binding site" evidence="3">
    <location>
        <position position="129"/>
    </location>
    <ligand>
        <name>a divalent metal cation</name>
        <dbReference type="ChEBI" id="CHEBI:60240"/>
    </ligand>
</feature>
<evidence type="ECO:0000256" key="3">
    <source>
        <dbReference type="PIRSR" id="PIRSR607837-1"/>
    </source>
</evidence>
<keyword evidence="2 3" id="KW-0479">Metal-binding</keyword>
<dbReference type="InterPro" id="IPR034660">
    <property type="entry name" value="DinB/YfiT-like"/>
</dbReference>
<dbReference type="RefSeq" id="WP_061568842.1">
    <property type="nucleotide sequence ID" value="NZ_LQYT01000040.1"/>
</dbReference>
<dbReference type="SUPFAM" id="SSF109854">
    <property type="entry name" value="DinB/YfiT-like putative metalloenzymes"/>
    <property type="match status" value="1"/>
</dbReference>
<evidence type="ECO:0000256" key="2">
    <source>
        <dbReference type="ARBA" id="ARBA00022723"/>
    </source>
</evidence>
<name>A0A150M4G7_9BACI</name>
<evidence type="ECO:0000313" key="4">
    <source>
        <dbReference type="EMBL" id="KYD19428.1"/>
    </source>
</evidence>
<comment type="similarity">
    <text evidence="1">Belongs to the DinB family.</text>
</comment>
<dbReference type="InterPro" id="IPR007837">
    <property type="entry name" value="DinB"/>
</dbReference>
<dbReference type="Proteomes" id="UP000075683">
    <property type="component" value="Unassembled WGS sequence"/>
</dbReference>
<accession>A0A150M4G7</accession>
<evidence type="ECO:0000256" key="1">
    <source>
        <dbReference type="ARBA" id="ARBA00008635"/>
    </source>
</evidence>
<organism evidence="4 5">
    <name type="scientific">Caldibacillus debilis</name>
    <dbReference type="NCBI Taxonomy" id="301148"/>
    <lineage>
        <taxon>Bacteria</taxon>
        <taxon>Bacillati</taxon>
        <taxon>Bacillota</taxon>
        <taxon>Bacilli</taxon>
        <taxon>Bacillales</taxon>
        <taxon>Bacillaceae</taxon>
        <taxon>Caldibacillus</taxon>
    </lineage>
</organism>
<protein>
    <recommendedName>
        <fullName evidence="6">Damage-inducible protein DinB</fullName>
    </recommendedName>
</protein>
<evidence type="ECO:0008006" key="6">
    <source>
        <dbReference type="Google" id="ProtNLM"/>
    </source>
</evidence>
<sequence length="163" mass="18838">MKKEDFVKELQFLHKNLSHYLTYWPAGKEGWKPAENSFTLLELACHLYHLPGDYALILGGKLKELEEKSTGEREEKGADDLRAVLDYGMAALFSAMASLSDEEWETKRFPCPFYPSATAKKHLFQLITHMHHHRGQFHLYLKQLGQPVETGTVYYGQTEEQFS</sequence>
<dbReference type="EMBL" id="LQYT01000040">
    <property type="protein sequence ID" value="KYD19428.1"/>
    <property type="molecule type" value="Genomic_DNA"/>
</dbReference>
<feature type="binding site" evidence="3">
    <location>
        <position position="46"/>
    </location>
    <ligand>
        <name>a divalent metal cation</name>
        <dbReference type="ChEBI" id="CHEBI:60240"/>
    </ligand>
</feature>
<dbReference type="Gene3D" id="1.20.120.450">
    <property type="entry name" value="dinb family like domain"/>
    <property type="match status" value="1"/>
</dbReference>
<evidence type="ECO:0000313" key="5">
    <source>
        <dbReference type="Proteomes" id="UP000075683"/>
    </source>
</evidence>
<dbReference type="AlphaFoldDB" id="A0A150M4G7"/>
<proteinExistence type="inferred from homology"/>